<proteinExistence type="predicted"/>
<evidence type="ECO:0000259" key="2">
    <source>
        <dbReference type="Pfam" id="PF11443"/>
    </source>
</evidence>
<dbReference type="EMBL" id="JACGCM010002618">
    <property type="protein sequence ID" value="KAF6137978.1"/>
    <property type="molecule type" value="Genomic_DNA"/>
</dbReference>
<dbReference type="InterPro" id="IPR011205">
    <property type="entry name" value="UCP015417_vWA"/>
</dbReference>
<keyword evidence="4" id="KW-1185">Reference proteome</keyword>
<protein>
    <recommendedName>
        <fullName evidence="2">DUF2828 domain-containing protein</fullName>
    </recommendedName>
</protein>
<dbReference type="PANTHER" id="PTHR31373:SF27">
    <property type="entry name" value="TROVE DOMAIN-CONTAINING PROTEIN"/>
    <property type="match status" value="1"/>
</dbReference>
<dbReference type="PANTHER" id="PTHR31373">
    <property type="entry name" value="OS06G0652100 PROTEIN"/>
    <property type="match status" value="1"/>
</dbReference>
<comment type="caution">
    <text evidence="3">The sequence shown here is derived from an EMBL/GenBank/DDBJ whole genome shotgun (WGS) entry which is preliminary data.</text>
</comment>
<evidence type="ECO:0000313" key="3">
    <source>
        <dbReference type="EMBL" id="KAF6137978.1"/>
    </source>
</evidence>
<sequence>MSNLIDITPSSHQLLGPPEIYAPKMGVTENHSATFLSTLNPCLDFFFHVVPNTPVKSVVERLELAWKYNPLTTLKLICNLRGVRGTGKSDKEGFYAAALWLHENHPKTLACNIWWFANVGYIKDLPEVLYRVLEGLDVRKRAKEEKSEMERIMGCTWKSGKRKRIHGSRGKDDIVGKRPRFHVSGNDDIFTIHGRRPQIHGLRGNDDIGSIYGKRQGIHNCRDNSEKKKKAKGGDPKVEKKEKITAMVKKALDRYTNDGRYDRRKLHNSVKGRSWVLEI</sequence>
<dbReference type="AlphaFoldDB" id="A0A7J7L601"/>
<reference evidence="3 4" key="1">
    <citation type="journal article" date="2020" name="IScience">
        <title>Genome Sequencing of the Endangered Kingdonia uniflora (Circaeasteraceae, Ranunculales) Reveals Potential Mechanisms of Evolutionary Specialization.</title>
        <authorList>
            <person name="Sun Y."/>
            <person name="Deng T."/>
            <person name="Zhang A."/>
            <person name="Moore M.J."/>
            <person name="Landis J.B."/>
            <person name="Lin N."/>
            <person name="Zhang H."/>
            <person name="Zhang X."/>
            <person name="Huang J."/>
            <person name="Zhang X."/>
            <person name="Sun H."/>
            <person name="Wang H."/>
        </authorList>
    </citation>
    <scope>NUCLEOTIDE SEQUENCE [LARGE SCALE GENOMIC DNA]</scope>
    <source>
        <strain evidence="3">TB1705</strain>
        <tissue evidence="3">Leaf</tissue>
    </source>
</reference>
<feature type="region of interest" description="Disordered" evidence="1">
    <location>
        <begin position="213"/>
        <end position="241"/>
    </location>
</feature>
<dbReference type="InterPro" id="IPR058580">
    <property type="entry name" value="DUF2828"/>
</dbReference>
<name>A0A7J7L601_9MAGN</name>
<dbReference type="Pfam" id="PF11443">
    <property type="entry name" value="DUF2828"/>
    <property type="match status" value="1"/>
</dbReference>
<accession>A0A7J7L601</accession>
<dbReference type="Proteomes" id="UP000541444">
    <property type="component" value="Unassembled WGS sequence"/>
</dbReference>
<dbReference type="OrthoDB" id="1934832at2759"/>
<gene>
    <name evidence="3" type="ORF">GIB67_041851</name>
</gene>
<feature type="domain" description="DUF2828" evidence="2">
    <location>
        <begin position="28"/>
        <end position="270"/>
    </location>
</feature>
<feature type="compositionally biased region" description="Basic and acidic residues" evidence="1">
    <location>
        <begin position="220"/>
        <end position="241"/>
    </location>
</feature>
<evidence type="ECO:0000313" key="4">
    <source>
        <dbReference type="Proteomes" id="UP000541444"/>
    </source>
</evidence>
<organism evidence="3 4">
    <name type="scientific">Kingdonia uniflora</name>
    <dbReference type="NCBI Taxonomy" id="39325"/>
    <lineage>
        <taxon>Eukaryota</taxon>
        <taxon>Viridiplantae</taxon>
        <taxon>Streptophyta</taxon>
        <taxon>Embryophyta</taxon>
        <taxon>Tracheophyta</taxon>
        <taxon>Spermatophyta</taxon>
        <taxon>Magnoliopsida</taxon>
        <taxon>Ranunculales</taxon>
        <taxon>Circaeasteraceae</taxon>
        <taxon>Kingdonia</taxon>
    </lineage>
</organism>
<evidence type="ECO:0000256" key="1">
    <source>
        <dbReference type="SAM" id="MobiDB-lite"/>
    </source>
</evidence>